<feature type="domain" description="Transposase IS204/IS1001/IS1096/IS1165 DDE" evidence="1">
    <location>
        <begin position="9"/>
        <end position="78"/>
    </location>
</feature>
<gene>
    <name evidence="2" type="ORF">JF886_02105</name>
</gene>
<evidence type="ECO:0000313" key="2">
    <source>
        <dbReference type="EMBL" id="MBJ7593648.1"/>
    </source>
</evidence>
<protein>
    <submittedName>
        <fullName evidence="2">Transposase</fullName>
    </submittedName>
</protein>
<accession>A0A934K118</accession>
<reference evidence="2 3" key="1">
    <citation type="submission" date="2020-10" db="EMBL/GenBank/DDBJ databases">
        <title>Ca. Dormibacterota MAGs.</title>
        <authorList>
            <person name="Montgomery K."/>
        </authorList>
    </citation>
    <scope>NUCLEOTIDE SEQUENCE [LARGE SCALE GENOMIC DNA]</scope>
    <source>
        <strain evidence="2">SC8812_S17_18</strain>
    </source>
</reference>
<proteinExistence type="predicted"/>
<dbReference type="Pfam" id="PF01610">
    <property type="entry name" value="DDE_Tnp_ISL3"/>
    <property type="match status" value="1"/>
</dbReference>
<organism evidence="2 3">
    <name type="scientific">Candidatus Aeolococcus gillhamiae</name>
    <dbReference type="NCBI Taxonomy" id="3127015"/>
    <lineage>
        <taxon>Bacteria</taxon>
        <taxon>Bacillati</taxon>
        <taxon>Candidatus Dormiibacterota</taxon>
        <taxon>Candidatus Dormibacteria</taxon>
        <taxon>Candidatus Aeolococcales</taxon>
        <taxon>Candidatus Aeolococcaceae</taxon>
        <taxon>Candidatus Aeolococcus</taxon>
    </lineage>
</organism>
<dbReference type="EMBL" id="JAEKNS010000031">
    <property type="protein sequence ID" value="MBJ7593648.1"/>
    <property type="molecule type" value="Genomic_DNA"/>
</dbReference>
<evidence type="ECO:0000313" key="3">
    <source>
        <dbReference type="Proteomes" id="UP000606991"/>
    </source>
</evidence>
<name>A0A934K118_9BACT</name>
<dbReference type="Proteomes" id="UP000606991">
    <property type="component" value="Unassembled WGS sequence"/>
</dbReference>
<dbReference type="InterPro" id="IPR002560">
    <property type="entry name" value="Transposase_DDE"/>
</dbReference>
<sequence>MPFAAVIKAHARRLKRSRYALWKNAENLTNKQAGKRAWIQCVNKPLFRAHLLKEYLRLVFQLPFADAVLILDEWMQWA</sequence>
<evidence type="ECO:0000259" key="1">
    <source>
        <dbReference type="Pfam" id="PF01610"/>
    </source>
</evidence>
<dbReference type="AlphaFoldDB" id="A0A934K118"/>
<comment type="caution">
    <text evidence="2">The sequence shown here is derived from an EMBL/GenBank/DDBJ whole genome shotgun (WGS) entry which is preliminary data.</text>
</comment>